<proteinExistence type="inferred from homology"/>
<dbReference type="STRING" id="1765683.B2M26_06230"/>
<dbReference type="Proteomes" id="UP000190229">
    <property type="component" value="Unassembled WGS sequence"/>
</dbReference>
<organism evidence="8 10">
    <name type="scientific">Ferroacidibacillus organovorans</name>
    <dbReference type="NCBI Taxonomy" id="1765683"/>
    <lineage>
        <taxon>Bacteria</taxon>
        <taxon>Bacillati</taxon>
        <taxon>Bacillota</taxon>
        <taxon>Bacilli</taxon>
        <taxon>Bacillales</taxon>
        <taxon>Alicyclobacillaceae</taxon>
        <taxon>Ferroacidibacillus</taxon>
    </lineage>
</organism>
<evidence type="ECO:0000256" key="4">
    <source>
        <dbReference type="ARBA" id="ARBA00022801"/>
    </source>
</evidence>
<keyword evidence="5 6" id="KW-0269">Exonuclease</keyword>
<dbReference type="Proteomes" id="UP000077421">
    <property type="component" value="Unassembled WGS sequence"/>
</dbReference>
<dbReference type="InterPro" id="IPR037004">
    <property type="entry name" value="Exonuc_VII_ssu_sf"/>
</dbReference>
<feature type="compositionally biased region" description="Polar residues" evidence="7">
    <location>
        <begin position="1"/>
        <end position="18"/>
    </location>
</feature>
<comment type="caution">
    <text evidence="8">The sequence shown here is derived from an EMBL/GenBank/DDBJ whole genome shotgun (WGS) entry which is preliminary data.</text>
</comment>
<dbReference type="NCBIfam" id="TIGR01280">
    <property type="entry name" value="xseB"/>
    <property type="match status" value="1"/>
</dbReference>
<keyword evidence="3 6" id="KW-0540">Nuclease</keyword>
<dbReference type="GO" id="GO:0008855">
    <property type="term" value="F:exodeoxyribonuclease VII activity"/>
    <property type="evidence" value="ECO:0007669"/>
    <property type="project" value="UniProtKB-UniRule"/>
</dbReference>
<evidence type="ECO:0000256" key="1">
    <source>
        <dbReference type="ARBA" id="ARBA00009998"/>
    </source>
</evidence>
<dbReference type="InterPro" id="IPR003761">
    <property type="entry name" value="Exonuc_VII_S"/>
</dbReference>
<dbReference type="Gene3D" id="1.10.287.1040">
    <property type="entry name" value="Exonuclease VII, small subunit"/>
    <property type="match status" value="1"/>
</dbReference>
<feature type="region of interest" description="Disordered" evidence="7">
    <location>
        <begin position="1"/>
        <end position="20"/>
    </location>
</feature>
<protein>
    <recommendedName>
        <fullName evidence="6">Exodeoxyribonuclease 7 small subunit</fullName>
        <ecNumber evidence="6">3.1.11.6</ecNumber>
    </recommendedName>
    <alternativeName>
        <fullName evidence="6">Exodeoxyribonuclease VII small subunit</fullName>
        <shortName evidence="6">Exonuclease VII small subunit</shortName>
    </alternativeName>
</protein>
<dbReference type="PANTHER" id="PTHR34137:SF1">
    <property type="entry name" value="EXODEOXYRIBONUCLEASE 7 SMALL SUBUNIT"/>
    <property type="match status" value="1"/>
</dbReference>
<evidence type="ECO:0000313" key="8">
    <source>
        <dbReference type="EMBL" id="OAG94288.1"/>
    </source>
</evidence>
<name>A0A162TPX4_9BACL</name>
<reference evidence="9 11" key="2">
    <citation type="submission" date="2017-02" db="EMBL/GenBank/DDBJ databases">
        <title>Draft genome of Acidibacillus ferrooxidans Huett2.</title>
        <authorList>
            <person name="Schopf S."/>
        </authorList>
    </citation>
    <scope>NUCLEOTIDE SEQUENCE [LARGE SCALE GENOMIC DNA]</scope>
    <source>
        <strain evidence="9 11">Huett2</strain>
    </source>
</reference>
<keyword evidence="11" id="KW-1185">Reference proteome</keyword>
<dbReference type="RefSeq" id="WP_067563175.1">
    <property type="nucleotide sequence ID" value="NZ_LSUQ01000012.1"/>
</dbReference>
<sequence>MKQQENDADQATSSSLDEQQVPFESALARLEEVVRMLESGELSLDAALSTYQEGMQLVGICRARLQNAEQRVEQVTSSKGELLRTAFLVEEIKG</sequence>
<keyword evidence="4 6" id="KW-0378">Hydrolase</keyword>
<comment type="similarity">
    <text evidence="1 6">Belongs to the XseB family.</text>
</comment>
<evidence type="ECO:0000256" key="7">
    <source>
        <dbReference type="SAM" id="MobiDB-lite"/>
    </source>
</evidence>
<reference evidence="8 10" key="1">
    <citation type="submission" date="2016-02" db="EMBL/GenBank/DDBJ databases">
        <title>Draft genome sequence of Acidibacillus ferrooxidans SLC66.</title>
        <authorList>
            <person name="Oliveira G."/>
            <person name="Nancucheo I."/>
            <person name="Dall'Agnol H."/>
            <person name="Johnson B."/>
            <person name="Oliveira R."/>
            <person name="Nunes G.L."/>
            <person name="Tzotzos G."/>
            <person name="Orellana S.C."/>
            <person name="Salim A.C."/>
            <person name="Araujo F.M."/>
        </authorList>
    </citation>
    <scope>NUCLEOTIDE SEQUENCE [LARGE SCALE GENOMIC DNA]</scope>
    <source>
        <strain evidence="8 10">SLC66</strain>
    </source>
</reference>
<gene>
    <name evidence="6" type="primary">xseB</name>
    <name evidence="8" type="ORF">AYW79_06030</name>
    <name evidence="9" type="ORF">B2M26_06230</name>
</gene>
<dbReference type="EMBL" id="MWPS01000016">
    <property type="protein sequence ID" value="OPG16472.1"/>
    <property type="molecule type" value="Genomic_DNA"/>
</dbReference>
<evidence type="ECO:0000313" key="11">
    <source>
        <dbReference type="Proteomes" id="UP000190229"/>
    </source>
</evidence>
<dbReference type="SUPFAM" id="SSF116842">
    <property type="entry name" value="XseB-like"/>
    <property type="match status" value="1"/>
</dbReference>
<comment type="subunit">
    <text evidence="6">Heterooligomer composed of large and small subunits.</text>
</comment>
<dbReference type="AlphaFoldDB" id="A0A162TPX4"/>
<evidence type="ECO:0000313" key="9">
    <source>
        <dbReference type="EMBL" id="OPG16472.1"/>
    </source>
</evidence>
<accession>A0A162TPX4</accession>
<dbReference type="EC" id="3.1.11.6" evidence="6"/>
<dbReference type="Pfam" id="PF02609">
    <property type="entry name" value="Exonuc_VII_S"/>
    <property type="match status" value="1"/>
</dbReference>
<dbReference type="OrthoDB" id="9798666at2"/>
<dbReference type="PANTHER" id="PTHR34137">
    <property type="entry name" value="EXODEOXYRIBONUCLEASE 7 SMALL SUBUNIT"/>
    <property type="match status" value="1"/>
</dbReference>
<comment type="function">
    <text evidence="6">Bidirectionally degrades single-stranded DNA into large acid-insoluble oligonucleotides, which are then degraded further into small acid-soluble oligonucleotides.</text>
</comment>
<evidence type="ECO:0000313" key="10">
    <source>
        <dbReference type="Proteomes" id="UP000077421"/>
    </source>
</evidence>
<evidence type="ECO:0000256" key="2">
    <source>
        <dbReference type="ARBA" id="ARBA00022490"/>
    </source>
</evidence>
<dbReference type="GO" id="GO:0006308">
    <property type="term" value="P:DNA catabolic process"/>
    <property type="evidence" value="ECO:0007669"/>
    <property type="project" value="UniProtKB-UniRule"/>
</dbReference>
<keyword evidence="2 6" id="KW-0963">Cytoplasm</keyword>
<dbReference type="EMBL" id="LSUQ01000012">
    <property type="protein sequence ID" value="OAG94288.1"/>
    <property type="molecule type" value="Genomic_DNA"/>
</dbReference>
<dbReference type="GO" id="GO:0005829">
    <property type="term" value="C:cytosol"/>
    <property type="evidence" value="ECO:0007669"/>
    <property type="project" value="TreeGrafter"/>
</dbReference>
<comment type="catalytic activity">
    <reaction evidence="6">
        <text>Exonucleolytic cleavage in either 5'- to 3'- or 3'- to 5'-direction to yield nucleoside 5'-phosphates.</text>
        <dbReference type="EC" id="3.1.11.6"/>
    </reaction>
</comment>
<evidence type="ECO:0000256" key="5">
    <source>
        <dbReference type="ARBA" id="ARBA00022839"/>
    </source>
</evidence>
<evidence type="ECO:0000256" key="6">
    <source>
        <dbReference type="HAMAP-Rule" id="MF_00337"/>
    </source>
</evidence>
<dbReference type="GO" id="GO:0009318">
    <property type="term" value="C:exodeoxyribonuclease VII complex"/>
    <property type="evidence" value="ECO:0007669"/>
    <property type="project" value="UniProtKB-UniRule"/>
</dbReference>
<comment type="subcellular location">
    <subcellularLocation>
        <location evidence="6">Cytoplasm</location>
    </subcellularLocation>
</comment>
<evidence type="ECO:0000256" key="3">
    <source>
        <dbReference type="ARBA" id="ARBA00022722"/>
    </source>
</evidence>
<dbReference type="HAMAP" id="MF_00337">
    <property type="entry name" value="Exonuc_7_S"/>
    <property type="match status" value="1"/>
</dbReference>